<keyword evidence="1" id="KW-0812">Transmembrane</keyword>
<protein>
    <submittedName>
        <fullName evidence="2">Membrane protein</fullName>
    </submittedName>
</protein>
<proteinExistence type="predicted"/>
<dbReference type="AlphaFoldDB" id="A0A401UL44"/>
<feature type="transmembrane region" description="Helical" evidence="1">
    <location>
        <begin position="68"/>
        <end position="88"/>
    </location>
</feature>
<dbReference type="InterPro" id="IPR006750">
    <property type="entry name" value="YdcZ"/>
</dbReference>
<evidence type="ECO:0000313" key="2">
    <source>
        <dbReference type="EMBL" id="GCD10270.1"/>
    </source>
</evidence>
<name>A0A401UL44_9CLOT</name>
<dbReference type="Pfam" id="PF04657">
    <property type="entry name" value="DMT_YdcZ"/>
    <property type="match status" value="1"/>
</dbReference>
<sequence>MLYIMLAVLCGCITIISMIINSHLAKKIGTLQGTLINYIVGLTSTILLMIIVKSSVSLSYSSFTKIPWWALLGGLLGVMVVASSNIVLPKIPTIYTTLLIFIGQLFTGILIDYFRVGFISKGKIIGGLLILLGLLYNSNVEKKEPDIIKN</sequence>
<gene>
    <name evidence="2" type="ORF">Ctaglu_18930</name>
</gene>
<accession>A0A401UL44</accession>
<dbReference type="PANTHER" id="PTHR34821">
    <property type="entry name" value="INNER MEMBRANE PROTEIN YDCZ"/>
    <property type="match status" value="1"/>
</dbReference>
<evidence type="ECO:0000256" key="1">
    <source>
        <dbReference type="SAM" id="Phobius"/>
    </source>
</evidence>
<keyword evidence="3" id="KW-1185">Reference proteome</keyword>
<feature type="transmembrane region" description="Helical" evidence="1">
    <location>
        <begin position="94"/>
        <end position="114"/>
    </location>
</feature>
<organism evidence="2 3">
    <name type="scientific">Clostridium tagluense</name>
    <dbReference type="NCBI Taxonomy" id="360422"/>
    <lineage>
        <taxon>Bacteria</taxon>
        <taxon>Bacillati</taxon>
        <taxon>Bacillota</taxon>
        <taxon>Clostridia</taxon>
        <taxon>Eubacteriales</taxon>
        <taxon>Clostridiaceae</taxon>
        <taxon>Clostridium</taxon>
    </lineage>
</organism>
<dbReference type="OrthoDB" id="1654616at2"/>
<evidence type="ECO:0000313" key="3">
    <source>
        <dbReference type="Proteomes" id="UP000287872"/>
    </source>
</evidence>
<comment type="caution">
    <text evidence="2">The sequence shown here is derived from an EMBL/GenBank/DDBJ whole genome shotgun (WGS) entry which is preliminary data.</text>
</comment>
<keyword evidence="1" id="KW-0472">Membrane</keyword>
<dbReference type="EMBL" id="BHYK01000009">
    <property type="protein sequence ID" value="GCD10270.1"/>
    <property type="molecule type" value="Genomic_DNA"/>
</dbReference>
<keyword evidence="1" id="KW-1133">Transmembrane helix</keyword>
<dbReference type="RefSeq" id="WP_125000595.1">
    <property type="nucleotide sequence ID" value="NZ_BHYK01000009.1"/>
</dbReference>
<dbReference type="Proteomes" id="UP000287872">
    <property type="component" value="Unassembled WGS sequence"/>
</dbReference>
<dbReference type="GO" id="GO:0005886">
    <property type="term" value="C:plasma membrane"/>
    <property type="evidence" value="ECO:0007669"/>
    <property type="project" value="TreeGrafter"/>
</dbReference>
<reference evidence="2 3" key="1">
    <citation type="submission" date="2018-11" db="EMBL/GenBank/DDBJ databases">
        <title>Genome sequencing and assembly of Clostridium tagluense strain A121.</title>
        <authorList>
            <person name="Murakami T."/>
            <person name="Segawa T."/>
            <person name="Shcherbakova V.A."/>
            <person name="Mori H."/>
            <person name="Yoshimura Y."/>
        </authorList>
    </citation>
    <scope>NUCLEOTIDE SEQUENCE [LARGE SCALE GENOMIC DNA]</scope>
    <source>
        <strain evidence="2 3">A121</strain>
    </source>
</reference>
<feature type="transmembrane region" description="Helical" evidence="1">
    <location>
        <begin position="35"/>
        <end position="56"/>
    </location>
</feature>
<dbReference type="PANTHER" id="PTHR34821:SF2">
    <property type="entry name" value="INNER MEMBRANE PROTEIN YDCZ"/>
    <property type="match status" value="1"/>
</dbReference>